<name>A0A2U1KQI2_ARTAN</name>
<feature type="transmembrane region" description="Helical" evidence="1">
    <location>
        <begin position="47"/>
        <end position="66"/>
    </location>
</feature>
<keyword evidence="1" id="KW-0812">Transmembrane</keyword>
<keyword evidence="3" id="KW-1185">Reference proteome</keyword>
<evidence type="ECO:0000313" key="3">
    <source>
        <dbReference type="Proteomes" id="UP000245207"/>
    </source>
</evidence>
<evidence type="ECO:0000256" key="1">
    <source>
        <dbReference type="SAM" id="Phobius"/>
    </source>
</evidence>
<accession>A0A2U1KQI2</accession>
<gene>
    <name evidence="2" type="ORF">CTI12_AA533770</name>
</gene>
<keyword evidence="1" id="KW-1133">Transmembrane helix</keyword>
<comment type="caution">
    <text evidence="2">The sequence shown here is derived from an EMBL/GenBank/DDBJ whole genome shotgun (WGS) entry which is preliminary data.</text>
</comment>
<reference evidence="2 3" key="1">
    <citation type="journal article" date="2018" name="Mol. Plant">
        <title>The genome of Artemisia annua provides insight into the evolution of Asteraceae family and artemisinin biosynthesis.</title>
        <authorList>
            <person name="Shen Q."/>
            <person name="Zhang L."/>
            <person name="Liao Z."/>
            <person name="Wang S."/>
            <person name="Yan T."/>
            <person name="Shi P."/>
            <person name="Liu M."/>
            <person name="Fu X."/>
            <person name="Pan Q."/>
            <person name="Wang Y."/>
            <person name="Lv Z."/>
            <person name="Lu X."/>
            <person name="Zhang F."/>
            <person name="Jiang W."/>
            <person name="Ma Y."/>
            <person name="Chen M."/>
            <person name="Hao X."/>
            <person name="Li L."/>
            <person name="Tang Y."/>
            <person name="Lv G."/>
            <person name="Zhou Y."/>
            <person name="Sun X."/>
            <person name="Brodelius P.E."/>
            <person name="Rose J.K.C."/>
            <person name="Tang K."/>
        </authorList>
    </citation>
    <scope>NUCLEOTIDE SEQUENCE [LARGE SCALE GENOMIC DNA]</scope>
    <source>
        <strain evidence="3">cv. Huhao1</strain>
        <tissue evidence="2">Leaf</tissue>
    </source>
</reference>
<proteinExistence type="predicted"/>
<dbReference type="AlphaFoldDB" id="A0A2U1KQI2"/>
<organism evidence="2 3">
    <name type="scientific">Artemisia annua</name>
    <name type="common">Sweet wormwood</name>
    <dbReference type="NCBI Taxonomy" id="35608"/>
    <lineage>
        <taxon>Eukaryota</taxon>
        <taxon>Viridiplantae</taxon>
        <taxon>Streptophyta</taxon>
        <taxon>Embryophyta</taxon>
        <taxon>Tracheophyta</taxon>
        <taxon>Spermatophyta</taxon>
        <taxon>Magnoliopsida</taxon>
        <taxon>eudicotyledons</taxon>
        <taxon>Gunneridae</taxon>
        <taxon>Pentapetalae</taxon>
        <taxon>asterids</taxon>
        <taxon>campanulids</taxon>
        <taxon>Asterales</taxon>
        <taxon>Asteraceae</taxon>
        <taxon>Asteroideae</taxon>
        <taxon>Anthemideae</taxon>
        <taxon>Artemisiinae</taxon>
        <taxon>Artemisia</taxon>
    </lineage>
</organism>
<sequence>MLEVICWYVIGLFICKFLSDVCGSGRGLWRVEVLLDVRDLKTLCNDLVIEFFMLHMVVVLVMICQVRIEPSWTCLLILLGFLVRICWMFLGLSMADLLPSYCILIFGCIGQLSGIYNFVIVLV</sequence>
<keyword evidence="1" id="KW-0472">Membrane</keyword>
<dbReference type="EMBL" id="PKPP01015044">
    <property type="protein sequence ID" value="PWA39015.1"/>
    <property type="molecule type" value="Genomic_DNA"/>
</dbReference>
<protein>
    <submittedName>
        <fullName evidence="2">Uncharacterized protein</fullName>
    </submittedName>
</protein>
<evidence type="ECO:0000313" key="2">
    <source>
        <dbReference type="EMBL" id="PWA39015.1"/>
    </source>
</evidence>
<dbReference type="Proteomes" id="UP000245207">
    <property type="component" value="Unassembled WGS sequence"/>
</dbReference>
<feature type="transmembrane region" description="Helical" evidence="1">
    <location>
        <begin position="73"/>
        <end position="92"/>
    </location>
</feature>
<feature type="transmembrane region" description="Helical" evidence="1">
    <location>
        <begin position="98"/>
        <end position="122"/>
    </location>
</feature>